<comment type="caution">
    <text evidence="2">The sequence shown here is derived from an EMBL/GenBank/DDBJ whole genome shotgun (WGS) entry which is preliminary data.</text>
</comment>
<proteinExistence type="predicted"/>
<accession>A0A6G0Z4Y3</accession>
<dbReference type="Proteomes" id="UP000478052">
    <property type="component" value="Unassembled WGS sequence"/>
</dbReference>
<evidence type="ECO:0000313" key="2">
    <source>
        <dbReference type="EMBL" id="KAF0765593.1"/>
    </source>
</evidence>
<gene>
    <name evidence="2" type="ORF">FWK35_00004192</name>
</gene>
<reference evidence="2 3" key="1">
    <citation type="submission" date="2019-08" db="EMBL/GenBank/DDBJ databases">
        <title>Whole genome of Aphis craccivora.</title>
        <authorList>
            <person name="Voronova N.V."/>
            <person name="Shulinski R.S."/>
            <person name="Bandarenka Y.V."/>
            <person name="Zhorov D.G."/>
            <person name="Warner D."/>
        </authorList>
    </citation>
    <scope>NUCLEOTIDE SEQUENCE [LARGE SCALE GENOMIC DNA]</scope>
    <source>
        <strain evidence="2">180601</strain>
        <tissue evidence="2">Whole Body</tissue>
    </source>
</reference>
<feature type="region of interest" description="Disordered" evidence="1">
    <location>
        <begin position="1"/>
        <end position="21"/>
    </location>
</feature>
<name>A0A6G0Z4Y3_APHCR</name>
<dbReference type="AlphaFoldDB" id="A0A6G0Z4Y3"/>
<evidence type="ECO:0000313" key="3">
    <source>
        <dbReference type="Proteomes" id="UP000478052"/>
    </source>
</evidence>
<organism evidence="2 3">
    <name type="scientific">Aphis craccivora</name>
    <name type="common">Cowpea aphid</name>
    <dbReference type="NCBI Taxonomy" id="307492"/>
    <lineage>
        <taxon>Eukaryota</taxon>
        <taxon>Metazoa</taxon>
        <taxon>Ecdysozoa</taxon>
        <taxon>Arthropoda</taxon>
        <taxon>Hexapoda</taxon>
        <taxon>Insecta</taxon>
        <taxon>Pterygota</taxon>
        <taxon>Neoptera</taxon>
        <taxon>Paraneoptera</taxon>
        <taxon>Hemiptera</taxon>
        <taxon>Sternorrhyncha</taxon>
        <taxon>Aphidomorpha</taxon>
        <taxon>Aphidoidea</taxon>
        <taxon>Aphididae</taxon>
        <taxon>Aphidini</taxon>
        <taxon>Aphis</taxon>
        <taxon>Aphis</taxon>
    </lineage>
</organism>
<evidence type="ECO:0000256" key="1">
    <source>
        <dbReference type="SAM" id="MobiDB-lite"/>
    </source>
</evidence>
<protein>
    <submittedName>
        <fullName evidence="2">Protein ALP1-like</fullName>
    </submittedName>
</protein>
<sequence length="100" mass="11369">MPDQTSGLSVTDKNGATEQQSARPIRLSVLSAADYLQIRLKSAGIVVHLKFNRNKMSSLLEIICAAESAGELEEPVRKHRRYWVHPLHSSKEYNMKFQIF</sequence>
<dbReference type="EMBL" id="VUJU01001366">
    <property type="protein sequence ID" value="KAF0765593.1"/>
    <property type="molecule type" value="Genomic_DNA"/>
</dbReference>
<keyword evidence="3" id="KW-1185">Reference proteome</keyword>